<dbReference type="AlphaFoldDB" id="A0A0L0MWL1"/>
<evidence type="ECO:0000313" key="2">
    <source>
        <dbReference type="Proteomes" id="UP000036947"/>
    </source>
</evidence>
<name>A0A0L0MWL1_TOLOC</name>
<proteinExistence type="predicted"/>
<evidence type="ECO:0000313" key="1">
    <source>
        <dbReference type="EMBL" id="KND86169.1"/>
    </source>
</evidence>
<gene>
    <name evidence="1" type="ORF">TOPH_09204</name>
</gene>
<sequence>MLGGPSHRLLKLSPSVKDFENLKQDAIVEILDSRDSKERMEGFRRFGLSDACAKYYDAALDVLHDQVRSWASSLGLVVADPRISKYYPDAIRLGNNNDWWPDGRNKHGDCIGLLLPLFTDARLVQLTDEGTRERYTWDPNHALLLYRRAIASVGISTICMVFEVKREEKS</sequence>
<comment type="caution">
    <text evidence="1">The sequence shown here is derived from an EMBL/GenBank/DDBJ whole genome shotgun (WGS) entry which is preliminary data.</text>
</comment>
<organism evidence="1 2">
    <name type="scientific">Tolypocladium ophioglossoides (strain CBS 100239)</name>
    <name type="common">Snaketongue truffleclub</name>
    <name type="synonym">Elaphocordyceps ophioglossoides</name>
    <dbReference type="NCBI Taxonomy" id="1163406"/>
    <lineage>
        <taxon>Eukaryota</taxon>
        <taxon>Fungi</taxon>
        <taxon>Dikarya</taxon>
        <taxon>Ascomycota</taxon>
        <taxon>Pezizomycotina</taxon>
        <taxon>Sordariomycetes</taxon>
        <taxon>Hypocreomycetidae</taxon>
        <taxon>Hypocreales</taxon>
        <taxon>Ophiocordycipitaceae</taxon>
        <taxon>Tolypocladium</taxon>
    </lineage>
</organism>
<accession>A0A0L0MWL1</accession>
<protein>
    <submittedName>
        <fullName evidence="1">Uncharacterized protein</fullName>
    </submittedName>
</protein>
<reference evidence="1 2" key="1">
    <citation type="journal article" date="2015" name="BMC Genomics">
        <title>The genome of the truffle-parasite Tolypocladium ophioglossoides and the evolution of antifungal peptaibiotics.</title>
        <authorList>
            <person name="Quandt C.A."/>
            <person name="Bushley K.E."/>
            <person name="Spatafora J.W."/>
        </authorList>
    </citation>
    <scope>NUCLEOTIDE SEQUENCE [LARGE SCALE GENOMIC DNA]</scope>
    <source>
        <strain evidence="1 2">CBS 100239</strain>
    </source>
</reference>
<keyword evidence="2" id="KW-1185">Reference proteome</keyword>
<dbReference type="EMBL" id="LFRF01000074">
    <property type="protein sequence ID" value="KND86169.1"/>
    <property type="molecule type" value="Genomic_DNA"/>
</dbReference>
<dbReference type="Proteomes" id="UP000036947">
    <property type="component" value="Unassembled WGS sequence"/>
</dbReference>